<evidence type="ECO:0000313" key="1">
    <source>
        <dbReference type="EMBL" id="KAJ8793107.1"/>
    </source>
</evidence>
<keyword evidence="2" id="KW-1185">Reference proteome</keyword>
<dbReference type="EMBL" id="JAIQCJ010001017">
    <property type="protein sequence ID" value="KAJ8793107.1"/>
    <property type="molecule type" value="Genomic_DNA"/>
</dbReference>
<name>A0AB34HNB0_ESCRO</name>
<sequence length="119" mass="12606">MELPALLCGSIQRSKGRRVGALSLSQRAPDPTFFLLSCAPHPHPLCPLPPILNNLHMLAKALEPPQKHLLLANPKGCPYSLGLCSIGHARSGLSNDIKISKHFLSHLAVMASVGSSSAS</sequence>
<organism evidence="1 2">
    <name type="scientific">Eschrichtius robustus</name>
    <name type="common">California gray whale</name>
    <name type="synonym">Eschrichtius gibbosus</name>
    <dbReference type="NCBI Taxonomy" id="9764"/>
    <lineage>
        <taxon>Eukaryota</taxon>
        <taxon>Metazoa</taxon>
        <taxon>Chordata</taxon>
        <taxon>Craniata</taxon>
        <taxon>Vertebrata</taxon>
        <taxon>Euteleostomi</taxon>
        <taxon>Mammalia</taxon>
        <taxon>Eutheria</taxon>
        <taxon>Laurasiatheria</taxon>
        <taxon>Artiodactyla</taxon>
        <taxon>Whippomorpha</taxon>
        <taxon>Cetacea</taxon>
        <taxon>Mysticeti</taxon>
        <taxon>Eschrichtiidae</taxon>
        <taxon>Eschrichtius</taxon>
    </lineage>
</organism>
<reference evidence="1 2" key="1">
    <citation type="submission" date="2022-11" db="EMBL/GenBank/DDBJ databases">
        <title>Whole genome sequence of Eschrichtius robustus ER-17-0199.</title>
        <authorList>
            <person name="Bruniche-Olsen A."/>
            <person name="Black A.N."/>
            <person name="Fields C.J."/>
            <person name="Walden K."/>
            <person name="Dewoody J.A."/>
        </authorList>
    </citation>
    <scope>NUCLEOTIDE SEQUENCE [LARGE SCALE GENOMIC DNA]</scope>
    <source>
        <strain evidence="1">ER-17-0199</strain>
        <tissue evidence="1">Blubber</tissue>
    </source>
</reference>
<proteinExistence type="predicted"/>
<comment type="caution">
    <text evidence="1">The sequence shown here is derived from an EMBL/GenBank/DDBJ whole genome shotgun (WGS) entry which is preliminary data.</text>
</comment>
<dbReference type="Proteomes" id="UP001159641">
    <property type="component" value="Unassembled WGS sequence"/>
</dbReference>
<gene>
    <name evidence="1" type="ORF">J1605_003784</name>
</gene>
<protein>
    <submittedName>
        <fullName evidence="1">Uncharacterized protein</fullName>
    </submittedName>
</protein>
<evidence type="ECO:0000313" key="2">
    <source>
        <dbReference type="Proteomes" id="UP001159641"/>
    </source>
</evidence>
<accession>A0AB34HNB0</accession>
<dbReference type="AlphaFoldDB" id="A0AB34HNB0"/>